<sequence length="220" mass="22960">MYPAIMKKVFAEFLGTAFLVAIVVGSGIMAINLSQDVGVQLLINTISTVFGLYVLITILAPISGAHFNPVVTMVDLIQGKSSTVQFIQYSLAQVLGAITGAALANAMFSYPLLEASTKIRSGGNLYIGEIVATAGLILVINLLVNQKNLVVVPAAVAAWIGSAYFFTSSTSFANPAVTIGRTFSDSFAGIAPECAPKFIAAQVLGALIGLGLTKVLTREK</sequence>
<reference evidence="9 10" key="1">
    <citation type="submission" date="2016-07" db="EMBL/GenBank/DDBJ databases">
        <title>High microdiversification within the ubiquitous acI lineage of Actinobacteria.</title>
        <authorList>
            <person name="Neuenschwander S.M."/>
            <person name="Salcher M."/>
            <person name="Ghai R."/>
            <person name="Pernthaler J."/>
        </authorList>
    </citation>
    <scope>NUCLEOTIDE SEQUENCE [LARGE SCALE GENOMIC DNA]</scope>
    <source>
        <strain evidence="9">MMS-IIA-15</strain>
    </source>
</reference>
<dbReference type="PANTHER" id="PTHR45665:SF9">
    <property type="entry name" value="AQUAPORIN-8"/>
    <property type="match status" value="1"/>
</dbReference>
<keyword evidence="2 7" id="KW-0813">Transport</keyword>
<feature type="transmembrane region" description="Helical" evidence="8">
    <location>
        <begin position="150"/>
        <end position="167"/>
    </location>
</feature>
<protein>
    <submittedName>
        <fullName evidence="9">MIP family permease</fullName>
    </submittedName>
</protein>
<dbReference type="InterPro" id="IPR023271">
    <property type="entry name" value="Aquaporin-like"/>
</dbReference>
<feature type="transmembrane region" description="Helical" evidence="8">
    <location>
        <begin position="87"/>
        <end position="113"/>
    </location>
</feature>
<gene>
    <name evidence="9" type="ORF">A7sIIA15_05360</name>
</gene>
<keyword evidence="10" id="KW-1185">Reference proteome</keyword>
<dbReference type="Gene3D" id="1.20.1080.10">
    <property type="entry name" value="Glycerol uptake facilitator protein"/>
    <property type="match status" value="1"/>
</dbReference>
<evidence type="ECO:0000256" key="4">
    <source>
        <dbReference type="ARBA" id="ARBA00022737"/>
    </source>
</evidence>
<dbReference type="InterPro" id="IPR034294">
    <property type="entry name" value="Aquaporin_transptr"/>
</dbReference>
<name>A0A249KU19_9ACTN</name>
<dbReference type="PANTHER" id="PTHR45665">
    <property type="entry name" value="AQUAPORIN-8"/>
    <property type="match status" value="1"/>
</dbReference>
<evidence type="ECO:0000313" key="9">
    <source>
        <dbReference type="EMBL" id="ASY20271.1"/>
    </source>
</evidence>
<evidence type="ECO:0000256" key="3">
    <source>
        <dbReference type="ARBA" id="ARBA00022692"/>
    </source>
</evidence>
<keyword evidence="3 7" id="KW-0812">Transmembrane</keyword>
<dbReference type="Proteomes" id="UP000217186">
    <property type="component" value="Chromosome"/>
</dbReference>
<dbReference type="KEGG" id="pvn:A7sIIA15_05360"/>
<dbReference type="EMBL" id="CP016776">
    <property type="protein sequence ID" value="ASY20271.1"/>
    <property type="molecule type" value="Genomic_DNA"/>
</dbReference>
<organism evidence="9 10">
    <name type="scientific">Candidatus Planktophila vernalis</name>
    <dbReference type="NCBI Taxonomy" id="1884907"/>
    <lineage>
        <taxon>Bacteria</taxon>
        <taxon>Bacillati</taxon>
        <taxon>Actinomycetota</taxon>
        <taxon>Actinomycetes</taxon>
        <taxon>Candidatus Nanopelagicales</taxon>
        <taxon>Candidatus Nanopelagicaceae</taxon>
        <taxon>Candidatus Planktophila</taxon>
    </lineage>
</organism>
<feature type="transmembrane region" description="Helical" evidence="8">
    <location>
        <begin position="41"/>
        <end position="67"/>
    </location>
</feature>
<dbReference type="InterPro" id="IPR000425">
    <property type="entry name" value="MIP"/>
</dbReference>
<comment type="similarity">
    <text evidence="7">Belongs to the MIP/aquaporin (TC 1.A.8) family.</text>
</comment>
<accession>A0A249KU19</accession>
<comment type="subcellular location">
    <subcellularLocation>
        <location evidence="1">Endomembrane system</location>
        <topology evidence="1">Multi-pass membrane protein</topology>
    </subcellularLocation>
</comment>
<dbReference type="GO" id="GO:0019755">
    <property type="term" value="P:one-carbon compound transport"/>
    <property type="evidence" value="ECO:0007669"/>
    <property type="project" value="UniProtKB-ARBA"/>
</dbReference>
<dbReference type="GO" id="GO:0012505">
    <property type="term" value="C:endomembrane system"/>
    <property type="evidence" value="ECO:0007669"/>
    <property type="project" value="UniProtKB-SubCell"/>
</dbReference>
<dbReference type="PRINTS" id="PR00783">
    <property type="entry name" value="MINTRINSICP"/>
</dbReference>
<dbReference type="GO" id="GO:0005737">
    <property type="term" value="C:cytoplasm"/>
    <property type="evidence" value="ECO:0007669"/>
    <property type="project" value="UniProtKB-ARBA"/>
</dbReference>
<feature type="transmembrane region" description="Helical" evidence="8">
    <location>
        <begin position="125"/>
        <end position="144"/>
    </location>
</feature>
<feature type="transmembrane region" description="Helical" evidence="8">
    <location>
        <begin position="13"/>
        <end position="34"/>
    </location>
</feature>
<evidence type="ECO:0000256" key="5">
    <source>
        <dbReference type="ARBA" id="ARBA00022989"/>
    </source>
</evidence>
<dbReference type="Pfam" id="PF00230">
    <property type="entry name" value="MIP"/>
    <property type="match status" value="1"/>
</dbReference>
<evidence type="ECO:0000256" key="7">
    <source>
        <dbReference type="RuleBase" id="RU000477"/>
    </source>
</evidence>
<proteinExistence type="inferred from homology"/>
<evidence type="ECO:0000256" key="8">
    <source>
        <dbReference type="SAM" id="Phobius"/>
    </source>
</evidence>
<evidence type="ECO:0000256" key="2">
    <source>
        <dbReference type="ARBA" id="ARBA00022448"/>
    </source>
</evidence>
<dbReference type="GO" id="GO:0016020">
    <property type="term" value="C:membrane"/>
    <property type="evidence" value="ECO:0007669"/>
    <property type="project" value="InterPro"/>
</dbReference>
<evidence type="ECO:0000256" key="1">
    <source>
        <dbReference type="ARBA" id="ARBA00004127"/>
    </source>
</evidence>
<dbReference type="SUPFAM" id="SSF81338">
    <property type="entry name" value="Aquaporin-like"/>
    <property type="match status" value="1"/>
</dbReference>
<keyword evidence="6 8" id="KW-0472">Membrane</keyword>
<keyword evidence="5 8" id="KW-1133">Transmembrane helix</keyword>
<keyword evidence="4" id="KW-0677">Repeat</keyword>
<dbReference type="AlphaFoldDB" id="A0A249KU19"/>
<evidence type="ECO:0000313" key="10">
    <source>
        <dbReference type="Proteomes" id="UP000217186"/>
    </source>
</evidence>
<dbReference type="OrthoDB" id="9807293at2"/>
<evidence type="ECO:0000256" key="6">
    <source>
        <dbReference type="ARBA" id="ARBA00023136"/>
    </source>
</evidence>
<dbReference type="GO" id="GO:0015250">
    <property type="term" value="F:water channel activity"/>
    <property type="evidence" value="ECO:0007669"/>
    <property type="project" value="TreeGrafter"/>
</dbReference>